<dbReference type="InterPro" id="IPR008979">
    <property type="entry name" value="Galactose-bd-like_sf"/>
</dbReference>
<dbReference type="InterPro" id="IPR013728">
    <property type="entry name" value="BT_3987-like_N"/>
</dbReference>
<dbReference type="Gene3D" id="2.60.120.260">
    <property type="entry name" value="Galactose-binding domain-like"/>
    <property type="match status" value="1"/>
</dbReference>
<protein>
    <submittedName>
        <fullName evidence="2">DUF1735 domain-containing protein</fullName>
    </submittedName>
</protein>
<dbReference type="Pfam" id="PF00754">
    <property type="entry name" value="F5_F8_type_C"/>
    <property type="match status" value="1"/>
</dbReference>
<accession>A0ABT1T836</accession>
<organism evidence="2 3">
    <name type="scientific">Mucilaginibacter aquariorum</name>
    <dbReference type="NCBI Taxonomy" id="2967225"/>
    <lineage>
        <taxon>Bacteria</taxon>
        <taxon>Pseudomonadati</taxon>
        <taxon>Bacteroidota</taxon>
        <taxon>Sphingobacteriia</taxon>
        <taxon>Sphingobacteriales</taxon>
        <taxon>Sphingobacteriaceae</taxon>
        <taxon>Mucilaginibacter</taxon>
    </lineage>
</organism>
<dbReference type="Proteomes" id="UP001204376">
    <property type="component" value="Unassembled WGS sequence"/>
</dbReference>
<dbReference type="EMBL" id="JANHOH010000009">
    <property type="protein sequence ID" value="MCQ6960762.1"/>
    <property type="molecule type" value="Genomic_DNA"/>
</dbReference>
<dbReference type="RefSeq" id="WP_256540944.1">
    <property type="nucleotide sequence ID" value="NZ_JANHOH010000009.1"/>
</dbReference>
<evidence type="ECO:0000313" key="3">
    <source>
        <dbReference type="Proteomes" id="UP001204376"/>
    </source>
</evidence>
<comment type="caution">
    <text evidence="2">The sequence shown here is derived from an EMBL/GenBank/DDBJ whole genome shotgun (WGS) entry which is preliminary data.</text>
</comment>
<dbReference type="PROSITE" id="PS50022">
    <property type="entry name" value="FA58C_3"/>
    <property type="match status" value="1"/>
</dbReference>
<keyword evidence="3" id="KW-1185">Reference proteome</keyword>
<dbReference type="InterPro" id="IPR000421">
    <property type="entry name" value="FA58C"/>
</dbReference>
<dbReference type="Gene3D" id="2.60.40.1740">
    <property type="entry name" value="hypothetical protein (bacova_03559)"/>
    <property type="match status" value="1"/>
</dbReference>
<gene>
    <name evidence="2" type="ORF">NPE20_22470</name>
</gene>
<feature type="domain" description="F5/8 type C" evidence="1">
    <location>
        <begin position="174"/>
        <end position="321"/>
    </location>
</feature>
<reference evidence="2 3" key="1">
    <citation type="submission" date="2022-07" db="EMBL/GenBank/DDBJ databases">
        <title>Mucilaginibacter sp. JC4.</title>
        <authorList>
            <person name="Le V."/>
            <person name="Ko S.-R."/>
            <person name="Ahn C.-Y."/>
            <person name="Oh H.-M."/>
        </authorList>
    </citation>
    <scope>NUCLEOTIDE SEQUENCE [LARGE SCALE GENOMIC DNA]</scope>
    <source>
        <strain evidence="2 3">JC4</strain>
    </source>
</reference>
<dbReference type="SUPFAM" id="SSF49785">
    <property type="entry name" value="Galactose-binding domain-like"/>
    <property type="match status" value="1"/>
</dbReference>
<evidence type="ECO:0000313" key="2">
    <source>
        <dbReference type="EMBL" id="MCQ6960762.1"/>
    </source>
</evidence>
<proteinExistence type="predicted"/>
<sequence>MKNTIYGKVIIIAFLILSQSCKNEVNLPNQDESSYNQIYMPQAANGVVSGTLEVKPAEQFLIYGANYGGRGYPAQDIKVSFNVDASLVATYNAANNTSYKILPPESYRLGATEAVIRKGDLATAPIKVIVKTTGEKAIPMFTTYLLPVTLSADFKINEKLKTTYFLVTSEPSAADYPDYDRAAWSIVDFSSQEATGEGPNNGRAIFTLDNNINTFWHAQWSNGGSILPHHITYDMGGVKSLHGFNFTQRQISGSGGKADSVEIQTSLDKINWTRAAGFHLQTVQPQQKKWLPNFVDARYVKYVVISTHGGVFSSLAEFGAY</sequence>
<name>A0ABT1T836_9SPHI</name>
<dbReference type="PROSITE" id="PS51257">
    <property type="entry name" value="PROKAR_LIPOPROTEIN"/>
    <property type="match status" value="1"/>
</dbReference>
<dbReference type="Pfam" id="PF08522">
    <property type="entry name" value="BT_3987-like_N"/>
    <property type="match status" value="1"/>
</dbReference>
<evidence type="ECO:0000259" key="1">
    <source>
        <dbReference type="PROSITE" id="PS50022"/>
    </source>
</evidence>